<proteinExistence type="inferred from homology"/>
<feature type="region of interest" description="Disordered" evidence="6">
    <location>
        <begin position="1"/>
        <end position="41"/>
    </location>
</feature>
<feature type="compositionally biased region" description="Polar residues" evidence="6">
    <location>
        <begin position="25"/>
        <end position="35"/>
    </location>
</feature>
<gene>
    <name evidence="7" type="ORF">BT63DRAFT_423731</name>
</gene>
<dbReference type="GO" id="GO:0042254">
    <property type="term" value="P:ribosome biogenesis"/>
    <property type="evidence" value="ECO:0007669"/>
    <property type="project" value="UniProtKB-KW"/>
</dbReference>
<comment type="subcellular location">
    <subcellularLocation>
        <location evidence="1 5">Nucleus</location>
    </subcellularLocation>
</comment>
<sequence>MSDTEMADAVQPISPSEQLRKESAEQPTTNGTSRPPVTVTKPIPYTFDLGHLLLHDANPIPADPTTETLLAEGRDCAQALINQLLTTCPVTSTPEGVYLGLPDPQMPLPREKAIPKEKEPTRWEKFATKRGIKAKKRDGNKVYDEATGEWVAKWGYKGKNKAGENDWLVEVDADKEKRTGEAGDVRKEKRAERVERLKRQERRERTNDKRAFKTAG</sequence>
<evidence type="ECO:0000256" key="4">
    <source>
        <dbReference type="ARBA" id="ARBA00023242"/>
    </source>
</evidence>
<dbReference type="EMBL" id="MU004233">
    <property type="protein sequence ID" value="KAF2671534.1"/>
    <property type="molecule type" value="Genomic_DNA"/>
</dbReference>
<evidence type="ECO:0000256" key="6">
    <source>
        <dbReference type="SAM" id="MobiDB-lite"/>
    </source>
</evidence>
<evidence type="ECO:0000256" key="3">
    <source>
        <dbReference type="ARBA" id="ARBA00022517"/>
    </source>
</evidence>
<protein>
    <recommendedName>
        <fullName evidence="5">Ribosome biogenesis regulatory protein</fullName>
    </recommendedName>
</protein>
<dbReference type="Proteomes" id="UP000799302">
    <property type="component" value="Unassembled WGS sequence"/>
</dbReference>
<reference evidence="7" key="1">
    <citation type="journal article" date="2020" name="Stud. Mycol.">
        <title>101 Dothideomycetes genomes: a test case for predicting lifestyles and emergence of pathogens.</title>
        <authorList>
            <person name="Haridas S."/>
            <person name="Albert R."/>
            <person name="Binder M."/>
            <person name="Bloem J."/>
            <person name="Labutti K."/>
            <person name="Salamov A."/>
            <person name="Andreopoulos B."/>
            <person name="Baker S."/>
            <person name="Barry K."/>
            <person name="Bills G."/>
            <person name="Bluhm B."/>
            <person name="Cannon C."/>
            <person name="Castanera R."/>
            <person name="Culley D."/>
            <person name="Daum C."/>
            <person name="Ezra D."/>
            <person name="Gonzalez J."/>
            <person name="Henrissat B."/>
            <person name="Kuo A."/>
            <person name="Liang C."/>
            <person name="Lipzen A."/>
            <person name="Lutzoni F."/>
            <person name="Magnuson J."/>
            <person name="Mondo S."/>
            <person name="Nolan M."/>
            <person name="Ohm R."/>
            <person name="Pangilinan J."/>
            <person name="Park H.-J."/>
            <person name="Ramirez L."/>
            <person name="Alfaro M."/>
            <person name="Sun H."/>
            <person name="Tritt A."/>
            <person name="Yoshinaga Y."/>
            <person name="Zwiers L.-H."/>
            <person name="Turgeon B."/>
            <person name="Goodwin S."/>
            <person name="Spatafora J."/>
            <person name="Crous P."/>
            <person name="Grigoriev I."/>
        </authorList>
    </citation>
    <scope>NUCLEOTIDE SEQUENCE</scope>
    <source>
        <strain evidence="7">CBS 115976</strain>
    </source>
</reference>
<comment type="similarity">
    <text evidence="2 5">Belongs to the RRS1 family.</text>
</comment>
<organism evidence="7 8">
    <name type="scientific">Microthyrium microscopicum</name>
    <dbReference type="NCBI Taxonomy" id="703497"/>
    <lineage>
        <taxon>Eukaryota</taxon>
        <taxon>Fungi</taxon>
        <taxon>Dikarya</taxon>
        <taxon>Ascomycota</taxon>
        <taxon>Pezizomycotina</taxon>
        <taxon>Dothideomycetes</taxon>
        <taxon>Dothideomycetes incertae sedis</taxon>
        <taxon>Microthyriales</taxon>
        <taxon>Microthyriaceae</taxon>
        <taxon>Microthyrium</taxon>
    </lineage>
</organism>
<evidence type="ECO:0000313" key="7">
    <source>
        <dbReference type="EMBL" id="KAF2671534.1"/>
    </source>
</evidence>
<dbReference type="OrthoDB" id="28455at2759"/>
<evidence type="ECO:0000256" key="2">
    <source>
        <dbReference type="ARBA" id="ARBA00010077"/>
    </source>
</evidence>
<evidence type="ECO:0000256" key="5">
    <source>
        <dbReference type="RuleBase" id="RU364132"/>
    </source>
</evidence>
<accession>A0A6A6UKX2</accession>
<keyword evidence="8" id="KW-1185">Reference proteome</keyword>
<keyword evidence="3 5" id="KW-0690">Ribosome biogenesis</keyword>
<evidence type="ECO:0000313" key="8">
    <source>
        <dbReference type="Proteomes" id="UP000799302"/>
    </source>
</evidence>
<dbReference type="InterPro" id="IPR007023">
    <property type="entry name" value="Ribosom_reg"/>
</dbReference>
<evidence type="ECO:0000256" key="1">
    <source>
        <dbReference type="ARBA" id="ARBA00004123"/>
    </source>
</evidence>
<dbReference type="AlphaFoldDB" id="A0A6A6UKX2"/>
<keyword evidence="4 5" id="KW-0539">Nucleus</keyword>
<dbReference type="Pfam" id="PF04939">
    <property type="entry name" value="RRS1"/>
    <property type="match status" value="1"/>
</dbReference>
<dbReference type="GO" id="GO:0005634">
    <property type="term" value="C:nucleus"/>
    <property type="evidence" value="ECO:0007669"/>
    <property type="project" value="UniProtKB-SubCell"/>
</dbReference>
<feature type="region of interest" description="Disordered" evidence="6">
    <location>
        <begin position="173"/>
        <end position="216"/>
    </location>
</feature>
<name>A0A6A6UKX2_9PEZI</name>
<comment type="function">
    <text evidence="5">Involved in ribosomal large subunit assembly.</text>
</comment>